<feature type="compositionally biased region" description="Basic and acidic residues" evidence="1">
    <location>
        <begin position="32"/>
        <end position="53"/>
    </location>
</feature>
<feature type="compositionally biased region" description="Basic residues" evidence="1">
    <location>
        <begin position="411"/>
        <end position="423"/>
    </location>
</feature>
<feature type="region of interest" description="Disordered" evidence="1">
    <location>
        <begin position="408"/>
        <end position="431"/>
    </location>
</feature>
<dbReference type="Pfam" id="PF13456">
    <property type="entry name" value="RVT_3"/>
    <property type="match status" value="1"/>
</dbReference>
<proteinExistence type="predicted"/>
<feature type="region of interest" description="Disordered" evidence="1">
    <location>
        <begin position="68"/>
        <end position="104"/>
    </location>
</feature>
<evidence type="ECO:0000256" key="1">
    <source>
        <dbReference type="SAM" id="MobiDB-lite"/>
    </source>
</evidence>
<evidence type="ECO:0000259" key="2">
    <source>
        <dbReference type="Pfam" id="PF13456"/>
    </source>
</evidence>
<dbReference type="PANTHER" id="PTHR47074:SF49">
    <property type="entry name" value="POLYNUCLEOTIDYL TRANSFERASE, RIBONUCLEASE H-LIKE SUPERFAMILY PROTEIN"/>
    <property type="match status" value="1"/>
</dbReference>
<organism evidence="3 4">
    <name type="scientific">Brassica rapa subsp. trilocularis</name>
    <dbReference type="NCBI Taxonomy" id="1813537"/>
    <lineage>
        <taxon>Eukaryota</taxon>
        <taxon>Viridiplantae</taxon>
        <taxon>Streptophyta</taxon>
        <taxon>Embryophyta</taxon>
        <taxon>Tracheophyta</taxon>
        <taxon>Spermatophyta</taxon>
        <taxon>Magnoliopsida</taxon>
        <taxon>eudicotyledons</taxon>
        <taxon>Gunneridae</taxon>
        <taxon>Pentapetalae</taxon>
        <taxon>rosids</taxon>
        <taxon>malvids</taxon>
        <taxon>Brassicales</taxon>
        <taxon>Brassicaceae</taxon>
        <taxon>Brassiceae</taxon>
        <taxon>Brassica</taxon>
    </lineage>
</organism>
<dbReference type="InterPro" id="IPR012337">
    <property type="entry name" value="RNaseH-like_sf"/>
</dbReference>
<comment type="caution">
    <text evidence="3">The sequence shown here is derived from an EMBL/GenBank/DDBJ whole genome shotgun (WGS) entry which is preliminary data.</text>
</comment>
<dbReference type="CDD" id="cd06222">
    <property type="entry name" value="RNase_H_like"/>
    <property type="match status" value="1"/>
</dbReference>
<dbReference type="SUPFAM" id="SSF53098">
    <property type="entry name" value="Ribonuclease H-like"/>
    <property type="match status" value="1"/>
</dbReference>
<evidence type="ECO:0000313" key="4">
    <source>
        <dbReference type="Proteomes" id="UP000823674"/>
    </source>
</evidence>
<dbReference type="InterPro" id="IPR052929">
    <property type="entry name" value="RNase_H-like_EbsB-rel"/>
</dbReference>
<feature type="non-terminal residue" evidence="3">
    <location>
        <position position="1"/>
    </location>
</feature>
<feature type="region of interest" description="Disordered" evidence="1">
    <location>
        <begin position="1"/>
        <end position="56"/>
    </location>
</feature>
<accession>A0ABQ7MCG7</accession>
<name>A0ABQ7MCG7_BRACM</name>
<protein>
    <recommendedName>
        <fullName evidence="2">RNase H type-1 domain-containing protein</fullName>
    </recommendedName>
</protein>
<sequence>QNNYERRELPSDRRNEKKYKDKELNQQYLRLEMSDYNKERSPKAFNDRVDRHGNSFGNRIATKQTRVPPPVKATTDRADTTQSWRSRTHTQEVENQGYVSPPYTNRRDVRRERNYTRTPFPQRGLSEWRIKPTNLHSVMEQSEQIQDENQRTQRDLPAHKSLHQTQGEKQAEDQVLKELDEATRLYLSCPDPTEAAARKQRVMNGDAKGQREETAAFILNSRSLHSTIPPGMSQEIPNNSKQTKEQIMEDLQEVTKQYLSCTDPIEAAARKQRVLTGDASGLMEETAASILAASEPPSRPLSPWERGIRSVSPQAHDNPLNTLFLADHTVVLSPQGGDDKEEDTGLDFYYYEVSPLQPPVSPTARKTRPQTVKSIIISPSLEGEEEHRVPDQQENLTALEREETLQEFQNKVKKTRNLSRGKSSRSSPILLGPSLKKRKLAQLHNSPTGGRNIGEVCLPPSGIATTVLPWVLWAIWSTRNLHFFENRMLSPLETATKALTLGREWNNAQQQIQPVKKALPIARRPTGSNGESGAYTICRADAAYDKQSKRAGIAWIFSNGNGTHLSHGSAMLESITSPLVAEAIALRSGLLSAVKEIFGIVKDIQRISSAFVEISFSHLSRSLNVEADRLAKLSLFSSRVPDPSLG</sequence>
<dbReference type="Proteomes" id="UP000823674">
    <property type="component" value="Chromosome A05"/>
</dbReference>
<feature type="domain" description="RNase H type-1" evidence="2">
    <location>
        <begin position="540"/>
        <end position="596"/>
    </location>
</feature>
<evidence type="ECO:0000313" key="3">
    <source>
        <dbReference type="EMBL" id="KAG5396458.1"/>
    </source>
</evidence>
<reference evidence="3 4" key="1">
    <citation type="submission" date="2021-03" db="EMBL/GenBank/DDBJ databases">
        <authorList>
            <person name="King G.J."/>
            <person name="Bancroft I."/>
            <person name="Baten A."/>
            <person name="Bloomfield J."/>
            <person name="Borpatragohain P."/>
            <person name="He Z."/>
            <person name="Irish N."/>
            <person name="Irwin J."/>
            <person name="Liu K."/>
            <person name="Mauleon R.P."/>
            <person name="Moore J."/>
            <person name="Morris R."/>
            <person name="Ostergaard L."/>
            <person name="Wang B."/>
            <person name="Wells R."/>
        </authorList>
    </citation>
    <scope>NUCLEOTIDE SEQUENCE [LARGE SCALE GENOMIC DNA]</scope>
    <source>
        <strain evidence="3">R-o-18</strain>
        <tissue evidence="3">Leaf</tissue>
    </source>
</reference>
<feature type="compositionally biased region" description="Basic and acidic residues" evidence="1">
    <location>
        <begin position="1"/>
        <end position="24"/>
    </location>
</feature>
<dbReference type="InterPro" id="IPR002156">
    <property type="entry name" value="RNaseH_domain"/>
</dbReference>
<dbReference type="InterPro" id="IPR044730">
    <property type="entry name" value="RNase_H-like_dom_plant"/>
</dbReference>
<dbReference type="PANTHER" id="PTHR47074">
    <property type="entry name" value="BNAC02G40300D PROTEIN"/>
    <property type="match status" value="1"/>
</dbReference>
<gene>
    <name evidence="3" type="primary">A05g501670.1_BraROA</name>
    <name evidence="3" type="ORF">IGI04_018272</name>
</gene>
<dbReference type="EMBL" id="JADBGQ010000005">
    <property type="protein sequence ID" value="KAG5396458.1"/>
    <property type="molecule type" value="Genomic_DNA"/>
</dbReference>
<keyword evidence="4" id="KW-1185">Reference proteome</keyword>